<dbReference type="Pfam" id="PF07715">
    <property type="entry name" value="Plug"/>
    <property type="match status" value="1"/>
</dbReference>
<evidence type="ECO:0000256" key="1">
    <source>
        <dbReference type="ARBA" id="ARBA00004571"/>
    </source>
</evidence>
<dbReference type="InterPro" id="IPR037066">
    <property type="entry name" value="Plug_dom_sf"/>
</dbReference>
<dbReference type="InterPro" id="IPR039426">
    <property type="entry name" value="TonB-dep_rcpt-like"/>
</dbReference>
<gene>
    <name evidence="13" type="ORF">MNKW57_08500</name>
</gene>
<evidence type="ECO:0000256" key="5">
    <source>
        <dbReference type="ARBA" id="ARBA00023077"/>
    </source>
</evidence>
<dbReference type="Proteomes" id="UP001224392">
    <property type="component" value="Unassembled WGS sequence"/>
</dbReference>
<dbReference type="Pfam" id="PF00593">
    <property type="entry name" value="TonB_dep_Rec_b-barrel"/>
    <property type="match status" value="1"/>
</dbReference>
<protein>
    <submittedName>
        <fullName evidence="13">TonB-dependent receptor</fullName>
    </submittedName>
</protein>
<dbReference type="CDD" id="cd01347">
    <property type="entry name" value="ligand_gated_channel"/>
    <property type="match status" value="1"/>
</dbReference>
<reference evidence="13 14" key="1">
    <citation type="submission" date="2023-04" db="EMBL/GenBank/DDBJ databases">
        <title>Marinobulbifer ophiurae gen. nov., sp. Nov., isolate from tissue of brittle star Ophioplocus japonicus.</title>
        <authorList>
            <person name="Kawano K."/>
            <person name="Sawayama S."/>
            <person name="Nakagawa S."/>
        </authorList>
    </citation>
    <scope>NUCLEOTIDE SEQUENCE [LARGE SCALE GENOMIC DNA]</scope>
    <source>
        <strain evidence="13 14">NKW57</strain>
    </source>
</reference>
<evidence type="ECO:0000313" key="13">
    <source>
        <dbReference type="EMBL" id="GMG86529.1"/>
    </source>
</evidence>
<accession>A0ABQ6LWN6</accession>
<evidence type="ECO:0000313" key="14">
    <source>
        <dbReference type="Proteomes" id="UP001224392"/>
    </source>
</evidence>
<evidence type="ECO:0000259" key="12">
    <source>
        <dbReference type="Pfam" id="PF07715"/>
    </source>
</evidence>
<evidence type="ECO:0000256" key="9">
    <source>
        <dbReference type="RuleBase" id="RU003357"/>
    </source>
</evidence>
<comment type="subcellular location">
    <subcellularLocation>
        <location evidence="1 8">Cell outer membrane</location>
        <topology evidence="1 8">Multi-pass membrane protein</topology>
    </subcellularLocation>
</comment>
<comment type="similarity">
    <text evidence="8 9">Belongs to the TonB-dependent receptor family.</text>
</comment>
<evidence type="ECO:0000256" key="6">
    <source>
        <dbReference type="ARBA" id="ARBA00023136"/>
    </source>
</evidence>
<comment type="caution">
    <text evidence="13">The sequence shown here is derived from an EMBL/GenBank/DDBJ whole genome shotgun (WGS) entry which is preliminary data.</text>
</comment>
<evidence type="ECO:0000256" key="7">
    <source>
        <dbReference type="ARBA" id="ARBA00023237"/>
    </source>
</evidence>
<keyword evidence="6 8" id="KW-0472">Membrane</keyword>
<proteinExistence type="inferred from homology"/>
<evidence type="ECO:0000256" key="2">
    <source>
        <dbReference type="ARBA" id="ARBA00022448"/>
    </source>
</evidence>
<dbReference type="InterPro" id="IPR010104">
    <property type="entry name" value="TonB_rcpt_bac"/>
</dbReference>
<dbReference type="Gene3D" id="2.170.130.10">
    <property type="entry name" value="TonB-dependent receptor, plug domain"/>
    <property type="match status" value="1"/>
</dbReference>
<dbReference type="Gene3D" id="2.40.170.20">
    <property type="entry name" value="TonB-dependent receptor, beta-barrel domain"/>
    <property type="match status" value="1"/>
</dbReference>
<dbReference type="PROSITE" id="PS52016">
    <property type="entry name" value="TONB_DEPENDENT_REC_3"/>
    <property type="match status" value="1"/>
</dbReference>
<dbReference type="InterPro" id="IPR012910">
    <property type="entry name" value="Plug_dom"/>
</dbReference>
<feature type="domain" description="TonB-dependent receptor plug" evidence="12">
    <location>
        <begin position="51"/>
        <end position="161"/>
    </location>
</feature>
<feature type="signal peptide" evidence="10">
    <location>
        <begin position="1"/>
        <end position="28"/>
    </location>
</feature>
<dbReference type="PANTHER" id="PTHR40980">
    <property type="entry name" value="PLUG DOMAIN-CONTAINING PROTEIN"/>
    <property type="match status" value="1"/>
</dbReference>
<keyword evidence="3 8" id="KW-1134">Transmembrane beta strand</keyword>
<evidence type="ECO:0000256" key="4">
    <source>
        <dbReference type="ARBA" id="ARBA00022692"/>
    </source>
</evidence>
<evidence type="ECO:0000256" key="10">
    <source>
        <dbReference type="SAM" id="SignalP"/>
    </source>
</evidence>
<keyword evidence="10" id="KW-0732">Signal</keyword>
<evidence type="ECO:0000256" key="3">
    <source>
        <dbReference type="ARBA" id="ARBA00022452"/>
    </source>
</evidence>
<name>A0ABQ6LWN6_9GAMM</name>
<dbReference type="EMBL" id="BSYJ01000002">
    <property type="protein sequence ID" value="GMG86529.1"/>
    <property type="molecule type" value="Genomic_DNA"/>
</dbReference>
<feature type="chain" id="PRO_5046143667" evidence="10">
    <location>
        <begin position="29"/>
        <end position="884"/>
    </location>
</feature>
<feature type="domain" description="TonB-dependent receptor-like beta-barrel" evidence="11">
    <location>
        <begin position="366"/>
        <end position="851"/>
    </location>
</feature>
<dbReference type="RefSeq" id="WP_285763066.1">
    <property type="nucleotide sequence ID" value="NZ_BSYJ01000002.1"/>
</dbReference>
<dbReference type="SUPFAM" id="SSF56935">
    <property type="entry name" value="Porins"/>
    <property type="match status" value="1"/>
</dbReference>
<dbReference type="NCBIfam" id="TIGR01782">
    <property type="entry name" value="TonB-Xanth-Caul"/>
    <property type="match status" value="1"/>
</dbReference>
<keyword evidence="7 8" id="KW-0998">Cell outer membrane</keyword>
<organism evidence="13 14">
    <name type="scientific">Biformimicrobium ophioploci</name>
    <dbReference type="NCBI Taxonomy" id="3036711"/>
    <lineage>
        <taxon>Bacteria</taxon>
        <taxon>Pseudomonadati</taxon>
        <taxon>Pseudomonadota</taxon>
        <taxon>Gammaproteobacteria</taxon>
        <taxon>Cellvibrionales</taxon>
        <taxon>Microbulbiferaceae</taxon>
        <taxon>Biformimicrobium</taxon>
    </lineage>
</organism>
<keyword evidence="13" id="KW-0675">Receptor</keyword>
<keyword evidence="2 8" id="KW-0813">Transport</keyword>
<keyword evidence="4 8" id="KW-0812">Transmembrane</keyword>
<dbReference type="InterPro" id="IPR036942">
    <property type="entry name" value="Beta-barrel_TonB_sf"/>
</dbReference>
<evidence type="ECO:0000259" key="11">
    <source>
        <dbReference type="Pfam" id="PF00593"/>
    </source>
</evidence>
<dbReference type="InterPro" id="IPR000531">
    <property type="entry name" value="Beta-barrel_TonB"/>
</dbReference>
<keyword evidence="14" id="KW-1185">Reference proteome</keyword>
<evidence type="ECO:0000256" key="8">
    <source>
        <dbReference type="PROSITE-ProRule" id="PRU01360"/>
    </source>
</evidence>
<dbReference type="PANTHER" id="PTHR40980:SF3">
    <property type="entry name" value="TONB-DEPENDENT RECEPTOR-LIKE BETA-BARREL DOMAIN-CONTAINING PROTEIN"/>
    <property type="match status" value="1"/>
</dbReference>
<sequence length="884" mass="97366">MLKRNKLALSVQAAVLVAGGLLATQAIAQEAIEEVSVTGIRGSLLDALNTKRDANAVVDAISAEDVGKFPDKNVAESLSRITGVAVSREFGEGEKITIRGQGPDLNRTLLNGQTVATADWFILDNPARSFNYTLLPSTLISGLEVYKSPMASIDEGSIGGTVVVKTHRPLDLDAHAVNVAVESQYSEKSGENDPLLSGQYSWKNDDSTFGVLVSVADQKRSVQREGLEVLGWRGADDGYLVPSHIGVAKFEQDRERQTVFASMQAAPTDELTMTLNVLSSEMDSNNQNQNYLLLPNNDRDAIIANSGVSGGNVLQSSVSGTGDIFIDFINRVSSTETESVDFTVEYETDSYSIHAVAGKTDAKGGTYRETSWEYVNTSADYAFNLSSPNVVTDPLTTDASAFGAGWIWGGEKPTTDEEAFYQFDLDVPVSLGAVTNIKSGVKVRQAERTQSRTVYSWHGPNTLAGNEDLAPGWPVYLQYIFDTCPTLADCGLNGAGNVSVDAPASGSLTNQIEQTRNVMETIAFEGLNGVPADFARSLELANNWAVEEDITAFYVQADFEGDSYRGNFGVRYVDTAQTSSGYAYSTDSWGFKTIDRDWLNPSELAWVSEDNDYSEVLPSFNLAYDLDEDRILRVGAARVMARQNWNQLSPFMSFGSLNQEDPKGEMGNPQLKPMLANQFDASYEWYYTDGALFAATFFHKDVDSYLSSRVVTESRYDEQTMTDVDVDFTQRFNGKGGSTNGIELSWQHSFDNFGVQANYTYTDAESDQMRDAAVPGSGLVEGASEHMYNLTGYYEDDRLSARLMYNYRTEWYKGLHFNGDELWNDTFGQWDMSVSYAVTDNISVVFEGVNLTAEEVVEYNTDKDRVMSLYDNGRRYVLGARMSF</sequence>
<keyword evidence="5 9" id="KW-0798">TonB box</keyword>